<keyword evidence="1" id="KW-0479">Metal-binding</keyword>
<proteinExistence type="predicted"/>
<accession>A0A444WXJ5</accession>
<evidence type="ECO:0000313" key="4">
    <source>
        <dbReference type="EMBL" id="RYQ82139.1"/>
    </source>
</evidence>
<dbReference type="AlphaFoldDB" id="A0A444WXJ5"/>
<reference evidence="4 5" key="1">
    <citation type="submission" date="2019-01" db="EMBL/GenBank/DDBJ databases">
        <title>Sequencing of cultivated peanut Arachis hypogaea provides insights into genome evolution and oil improvement.</title>
        <authorList>
            <person name="Chen X."/>
        </authorList>
    </citation>
    <scope>NUCLEOTIDE SEQUENCE [LARGE SCALE GENOMIC DNA]</scope>
    <source>
        <strain evidence="5">cv. Fuhuasheng</strain>
        <tissue evidence="4">Leaves</tissue>
    </source>
</reference>
<dbReference type="Proteomes" id="UP000289738">
    <property type="component" value="Chromosome B10"/>
</dbReference>
<dbReference type="InterPro" id="IPR025836">
    <property type="entry name" value="Zn_knuckle_CX2CX4HX4C"/>
</dbReference>
<feature type="region of interest" description="Disordered" evidence="2">
    <location>
        <begin position="245"/>
        <end position="315"/>
    </location>
</feature>
<dbReference type="PANTHER" id="PTHR31286">
    <property type="entry name" value="GLYCINE-RICH CELL WALL STRUCTURAL PROTEIN 1.8-LIKE"/>
    <property type="match status" value="1"/>
</dbReference>
<feature type="compositionally biased region" description="Basic and acidic residues" evidence="2">
    <location>
        <begin position="245"/>
        <end position="254"/>
    </location>
</feature>
<dbReference type="GO" id="GO:0008270">
    <property type="term" value="F:zinc ion binding"/>
    <property type="evidence" value="ECO:0007669"/>
    <property type="project" value="UniProtKB-KW"/>
</dbReference>
<evidence type="ECO:0000313" key="5">
    <source>
        <dbReference type="Proteomes" id="UP000289738"/>
    </source>
</evidence>
<evidence type="ECO:0000256" key="1">
    <source>
        <dbReference type="PROSITE-ProRule" id="PRU00047"/>
    </source>
</evidence>
<feature type="region of interest" description="Disordered" evidence="2">
    <location>
        <begin position="498"/>
        <end position="543"/>
    </location>
</feature>
<organism evidence="4 5">
    <name type="scientific">Arachis hypogaea</name>
    <name type="common">Peanut</name>
    <dbReference type="NCBI Taxonomy" id="3818"/>
    <lineage>
        <taxon>Eukaryota</taxon>
        <taxon>Viridiplantae</taxon>
        <taxon>Streptophyta</taxon>
        <taxon>Embryophyta</taxon>
        <taxon>Tracheophyta</taxon>
        <taxon>Spermatophyta</taxon>
        <taxon>Magnoliopsida</taxon>
        <taxon>eudicotyledons</taxon>
        <taxon>Gunneridae</taxon>
        <taxon>Pentapetalae</taxon>
        <taxon>rosids</taxon>
        <taxon>fabids</taxon>
        <taxon>Fabales</taxon>
        <taxon>Fabaceae</taxon>
        <taxon>Papilionoideae</taxon>
        <taxon>50 kb inversion clade</taxon>
        <taxon>dalbergioids sensu lato</taxon>
        <taxon>Dalbergieae</taxon>
        <taxon>Pterocarpus clade</taxon>
        <taxon>Arachis</taxon>
    </lineage>
</organism>
<keyword evidence="1" id="KW-0863">Zinc-finger</keyword>
<feature type="compositionally biased region" description="Basic and acidic residues" evidence="2">
    <location>
        <begin position="262"/>
        <end position="278"/>
    </location>
</feature>
<evidence type="ECO:0000259" key="3">
    <source>
        <dbReference type="PROSITE" id="PS50158"/>
    </source>
</evidence>
<name>A0A444WXJ5_ARAHY</name>
<gene>
    <name evidence="4" type="ORF">Ahy_B10g100735</name>
</gene>
<dbReference type="EMBL" id="SDMP01000020">
    <property type="protein sequence ID" value="RYQ82139.1"/>
    <property type="molecule type" value="Genomic_DNA"/>
</dbReference>
<dbReference type="GO" id="GO:0003676">
    <property type="term" value="F:nucleic acid binding"/>
    <property type="evidence" value="ECO:0007669"/>
    <property type="project" value="InterPro"/>
</dbReference>
<dbReference type="InterPro" id="IPR001878">
    <property type="entry name" value="Znf_CCHC"/>
</dbReference>
<protein>
    <recommendedName>
        <fullName evidence="3">CCHC-type domain-containing protein</fullName>
    </recommendedName>
</protein>
<dbReference type="InterPro" id="IPR040256">
    <property type="entry name" value="At4g02000-like"/>
</dbReference>
<dbReference type="Pfam" id="PF14392">
    <property type="entry name" value="zf-CCHC_4"/>
    <property type="match status" value="1"/>
</dbReference>
<dbReference type="Pfam" id="PF14111">
    <property type="entry name" value="DUF4283"/>
    <property type="match status" value="1"/>
</dbReference>
<sequence>MENFGLESIEGKTISLQKTAQQEFKADCLNLVRKVITNKELAFKTIKNTLIGVWGNPEGMSISEVDKNKVLVSFKNKMKGLQILKGWPWNVRGHILNLQMWMYGDSIFEVRHDFLEIWVQIHGLPQEFINVESAKEIGNKIGLVVEAEDPMVGDTLERIFLRVKVAIPVSKPIPTGFYLNRDRLPKTWIQFKYERILESYCLNCGIIGHNKKECKNPTAMSTWNPNEPRYSAGLGVAQARALKPKEYRVSREESSSGQNQREVARKEHDWRKGGESTHETAGSKADSAQKKEWGIEEDNIAEAPRRSDKEDHRDVKKGKNILEDLLVTETDTEEVERDTRDWVKENKNVKGNKRIYEKGKEMGGPSVLREESAINSTWADFCQRPNENIYLFKIGPQEEDNNLTIGQPLKRLNNKELEQDNKQIYTAADGGVYYVELANEEEELEPKNSKALVVATGYEMELVQRMEKKLKLKRKREDEQQLLTRNMVREKAALQVWKAGKRSKQSSGPAGAMSIEEDQQNKEEIIEDSMAEEAGLNMPPTQP</sequence>
<dbReference type="PANTHER" id="PTHR31286:SF178">
    <property type="entry name" value="DUF4283 DOMAIN-CONTAINING PROTEIN"/>
    <property type="match status" value="1"/>
</dbReference>
<keyword evidence="1" id="KW-0862">Zinc</keyword>
<dbReference type="STRING" id="3818.A0A444WXJ5"/>
<evidence type="ECO:0000256" key="2">
    <source>
        <dbReference type="SAM" id="MobiDB-lite"/>
    </source>
</evidence>
<keyword evidence="5" id="KW-1185">Reference proteome</keyword>
<feature type="domain" description="CCHC-type" evidence="3">
    <location>
        <begin position="201"/>
        <end position="216"/>
    </location>
</feature>
<dbReference type="PROSITE" id="PS50158">
    <property type="entry name" value="ZF_CCHC"/>
    <property type="match status" value="1"/>
</dbReference>
<dbReference type="InterPro" id="IPR025558">
    <property type="entry name" value="DUF4283"/>
</dbReference>
<feature type="compositionally biased region" description="Basic and acidic residues" evidence="2">
    <location>
        <begin position="303"/>
        <end position="314"/>
    </location>
</feature>
<comment type="caution">
    <text evidence="4">The sequence shown here is derived from an EMBL/GenBank/DDBJ whole genome shotgun (WGS) entry which is preliminary data.</text>
</comment>